<reference evidence="2" key="1">
    <citation type="submission" date="2022-09" db="EMBL/GenBank/DDBJ databases">
        <title>Maribacter litopenaei sp. nov., isolated from the intestinal tract of the Pacific White Shrimp, Litopenaeus vannamei.</title>
        <authorList>
            <person name="Kim S.Y."/>
            <person name="Hwang C.Y."/>
        </authorList>
    </citation>
    <scope>NUCLEOTIDE SEQUENCE</scope>
    <source>
        <strain evidence="2">HL-LV01</strain>
    </source>
</reference>
<feature type="domain" description="Thioredoxin-like fold" evidence="1">
    <location>
        <begin position="21"/>
        <end position="108"/>
    </location>
</feature>
<evidence type="ECO:0000259" key="1">
    <source>
        <dbReference type="Pfam" id="PF13905"/>
    </source>
</evidence>
<accession>A0ABY5YC70</accession>
<evidence type="ECO:0000313" key="3">
    <source>
        <dbReference type="Proteomes" id="UP001059209"/>
    </source>
</evidence>
<name>A0ABY5YC70_9FLAO</name>
<proteinExistence type="predicted"/>
<dbReference type="Proteomes" id="UP001059209">
    <property type="component" value="Chromosome"/>
</dbReference>
<gene>
    <name evidence="2" type="ORF">NYZ99_01515</name>
</gene>
<dbReference type="Pfam" id="PF13905">
    <property type="entry name" value="Thioredoxin_8"/>
    <property type="match status" value="1"/>
</dbReference>
<dbReference type="SUPFAM" id="SSF52833">
    <property type="entry name" value="Thioredoxin-like"/>
    <property type="match status" value="1"/>
</dbReference>
<evidence type="ECO:0000313" key="2">
    <source>
        <dbReference type="EMBL" id="UWX56677.1"/>
    </source>
</evidence>
<sequence>MTWEENGERKSLSSLSGASKYLLIFWSSTCSHCLNEIPGLYDELKNIKDTEVLAVGLEDGLENWKKTIPRLADFHHAIALEKWDSPYVQTFAIQQTPTYFILDENKRILDRPESAEKVLEYLKKH</sequence>
<keyword evidence="3" id="KW-1185">Reference proteome</keyword>
<dbReference type="Gene3D" id="3.40.30.10">
    <property type="entry name" value="Glutaredoxin"/>
    <property type="match status" value="1"/>
</dbReference>
<dbReference type="InterPro" id="IPR036249">
    <property type="entry name" value="Thioredoxin-like_sf"/>
</dbReference>
<organism evidence="2 3">
    <name type="scientific">Maribacter litopenaei</name>
    <dbReference type="NCBI Taxonomy" id="2976127"/>
    <lineage>
        <taxon>Bacteria</taxon>
        <taxon>Pseudomonadati</taxon>
        <taxon>Bacteroidota</taxon>
        <taxon>Flavobacteriia</taxon>
        <taxon>Flavobacteriales</taxon>
        <taxon>Flavobacteriaceae</taxon>
        <taxon>Maribacter</taxon>
    </lineage>
</organism>
<dbReference type="EMBL" id="CP104205">
    <property type="protein sequence ID" value="UWX56677.1"/>
    <property type="molecule type" value="Genomic_DNA"/>
</dbReference>
<dbReference type="InterPro" id="IPR012336">
    <property type="entry name" value="Thioredoxin-like_fold"/>
</dbReference>
<protein>
    <submittedName>
        <fullName evidence="2">Thioredoxin-like domain-containing protein</fullName>
    </submittedName>
</protein>